<feature type="non-terminal residue" evidence="2">
    <location>
        <position position="147"/>
    </location>
</feature>
<organism evidence="2 3">
    <name type="scientific">Aspergillus wentii DTO 134E9</name>
    <dbReference type="NCBI Taxonomy" id="1073089"/>
    <lineage>
        <taxon>Eukaryota</taxon>
        <taxon>Fungi</taxon>
        <taxon>Dikarya</taxon>
        <taxon>Ascomycota</taxon>
        <taxon>Pezizomycotina</taxon>
        <taxon>Eurotiomycetes</taxon>
        <taxon>Eurotiomycetidae</taxon>
        <taxon>Eurotiales</taxon>
        <taxon>Aspergillaceae</taxon>
        <taxon>Aspergillus</taxon>
        <taxon>Aspergillus subgen. Cremei</taxon>
    </lineage>
</organism>
<dbReference type="Pfam" id="PF24864">
    <property type="entry name" value="DUF7730"/>
    <property type="match status" value="1"/>
</dbReference>
<evidence type="ECO:0000259" key="1">
    <source>
        <dbReference type="Pfam" id="PF24864"/>
    </source>
</evidence>
<feature type="domain" description="DUF7730" evidence="1">
    <location>
        <begin position="66"/>
        <end position="146"/>
    </location>
</feature>
<dbReference type="RefSeq" id="XP_040689938.1">
    <property type="nucleotide sequence ID" value="XM_040835567.1"/>
</dbReference>
<dbReference type="STRING" id="1073089.A0A1L9RMY0"/>
<protein>
    <recommendedName>
        <fullName evidence="1">DUF7730 domain-containing protein</fullName>
    </recommendedName>
</protein>
<dbReference type="PANTHER" id="PTHR38790">
    <property type="entry name" value="2EXR DOMAIN-CONTAINING PROTEIN-RELATED"/>
    <property type="match status" value="1"/>
</dbReference>
<dbReference type="OrthoDB" id="4757095at2759"/>
<dbReference type="AlphaFoldDB" id="A0A1L9RMY0"/>
<name>A0A1L9RMY0_ASPWE</name>
<dbReference type="PANTHER" id="PTHR38790:SF4">
    <property type="entry name" value="2EXR DOMAIN-CONTAINING PROTEIN"/>
    <property type="match status" value="1"/>
</dbReference>
<sequence length="147" mass="16796">MGNSSADDKPEVRPPRRRALTIPLPEDRDDIYIKTVIPEQKGLLQSIFHQPKPIISIKKASQQTRNQRQSPLCRLPYELRLLIWREYLGGHRWHIRRGSKGPRGSECNGDHTVTEISVVDRSEFTGRVIPSNLNAVGKLPLLQSCRL</sequence>
<dbReference type="InterPro" id="IPR056632">
    <property type="entry name" value="DUF7730"/>
</dbReference>
<dbReference type="Proteomes" id="UP000184383">
    <property type="component" value="Unassembled WGS sequence"/>
</dbReference>
<dbReference type="VEuPathDB" id="FungiDB:ASPWEDRAFT_41471"/>
<accession>A0A1L9RMY0</accession>
<dbReference type="EMBL" id="KV878212">
    <property type="protein sequence ID" value="OJJ36262.1"/>
    <property type="molecule type" value="Genomic_DNA"/>
</dbReference>
<proteinExistence type="predicted"/>
<evidence type="ECO:0000313" key="3">
    <source>
        <dbReference type="Proteomes" id="UP000184383"/>
    </source>
</evidence>
<evidence type="ECO:0000313" key="2">
    <source>
        <dbReference type="EMBL" id="OJJ36262.1"/>
    </source>
</evidence>
<keyword evidence="3" id="KW-1185">Reference proteome</keyword>
<dbReference type="GeneID" id="63751415"/>
<gene>
    <name evidence="2" type="ORF">ASPWEDRAFT_41471</name>
</gene>
<reference evidence="3" key="1">
    <citation type="journal article" date="2017" name="Genome Biol.">
        <title>Comparative genomics reveals high biological diversity and specific adaptations in the industrially and medically important fungal genus Aspergillus.</title>
        <authorList>
            <person name="de Vries R.P."/>
            <person name="Riley R."/>
            <person name="Wiebenga A."/>
            <person name="Aguilar-Osorio G."/>
            <person name="Amillis S."/>
            <person name="Uchima C.A."/>
            <person name="Anderluh G."/>
            <person name="Asadollahi M."/>
            <person name="Askin M."/>
            <person name="Barry K."/>
            <person name="Battaglia E."/>
            <person name="Bayram O."/>
            <person name="Benocci T."/>
            <person name="Braus-Stromeyer S.A."/>
            <person name="Caldana C."/>
            <person name="Canovas D."/>
            <person name="Cerqueira G.C."/>
            <person name="Chen F."/>
            <person name="Chen W."/>
            <person name="Choi C."/>
            <person name="Clum A."/>
            <person name="Dos Santos R.A."/>
            <person name="Damasio A.R."/>
            <person name="Diallinas G."/>
            <person name="Emri T."/>
            <person name="Fekete E."/>
            <person name="Flipphi M."/>
            <person name="Freyberg S."/>
            <person name="Gallo A."/>
            <person name="Gournas C."/>
            <person name="Habgood R."/>
            <person name="Hainaut M."/>
            <person name="Harispe M.L."/>
            <person name="Henrissat B."/>
            <person name="Hilden K.S."/>
            <person name="Hope R."/>
            <person name="Hossain A."/>
            <person name="Karabika E."/>
            <person name="Karaffa L."/>
            <person name="Karanyi Z."/>
            <person name="Krasevec N."/>
            <person name="Kuo A."/>
            <person name="Kusch H."/>
            <person name="LaButti K."/>
            <person name="Lagendijk E.L."/>
            <person name="Lapidus A."/>
            <person name="Levasseur A."/>
            <person name="Lindquist E."/>
            <person name="Lipzen A."/>
            <person name="Logrieco A.F."/>
            <person name="MacCabe A."/>
            <person name="Maekelae M.R."/>
            <person name="Malavazi I."/>
            <person name="Melin P."/>
            <person name="Meyer V."/>
            <person name="Mielnichuk N."/>
            <person name="Miskei M."/>
            <person name="Molnar A.P."/>
            <person name="Mule G."/>
            <person name="Ngan C.Y."/>
            <person name="Orejas M."/>
            <person name="Orosz E."/>
            <person name="Ouedraogo J.P."/>
            <person name="Overkamp K.M."/>
            <person name="Park H.-S."/>
            <person name="Perrone G."/>
            <person name="Piumi F."/>
            <person name="Punt P.J."/>
            <person name="Ram A.F."/>
            <person name="Ramon A."/>
            <person name="Rauscher S."/>
            <person name="Record E."/>
            <person name="Riano-Pachon D.M."/>
            <person name="Robert V."/>
            <person name="Roehrig J."/>
            <person name="Ruller R."/>
            <person name="Salamov A."/>
            <person name="Salih N.S."/>
            <person name="Samson R.A."/>
            <person name="Sandor E."/>
            <person name="Sanguinetti M."/>
            <person name="Schuetze T."/>
            <person name="Sepcic K."/>
            <person name="Shelest E."/>
            <person name="Sherlock G."/>
            <person name="Sophianopoulou V."/>
            <person name="Squina F.M."/>
            <person name="Sun H."/>
            <person name="Susca A."/>
            <person name="Todd R.B."/>
            <person name="Tsang A."/>
            <person name="Unkles S.E."/>
            <person name="van de Wiele N."/>
            <person name="van Rossen-Uffink D."/>
            <person name="Oliveira J.V."/>
            <person name="Vesth T.C."/>
            <person name="Visser J."/>
            <person name="Yu J.-H."/>
            <person name="Zhou M."/>
            <person name="Andersen M.R."/>
            <person name="Archer D.B."/>
            <person name="Baker S.E."/>
            <person name="Benoit I."/>
            <person name="Brakhage A.A."/>
            <person name="Braus G.H."/>
            <person name="Fischer R."/>
            <person name="Frisvad J.C."/>
            <person name="Goldman G.H."/>
            <person name="Houbraken J."/>
            <person name="Oakley B."/>
            <person name="Pocsi I."/>
            <person name="Scazzocchio C."/>
            <person name="Seiboth B."/>
            <person name="vanKuyk P.A."/>
            <person name="Wortman J."/>
            <person name="Dyer P.S."/>
            <person name="Grigoriev I.V."/>
        </authorList>
    </citation>
    <scope>NUCLEOTIDE SEQUENCE [LARGE SCALE GENOMIC DNA]</scope>
    <source>
        <strain evidence="3">DTO 134E9</strain>
    </source>
</reference>